<dbReference type="SUPFAM" id="SSF50370">
    <property type="entry name" value="Ricin B-like lectins"/>
    <property type="match status" value="1"/>
</dbReference>
<feature type="domain" description="Ricin B lectin" evidence="1">
    <location>
        <begin position="53"/>
        <end position="119"/>
    </location>
</feature>
<accession>A0ABS1P678</accession>
<dbReference type="Gene3D" id="2.80.10.50">
    <property type="match status" value="1"/>
</dbReference>
<proteinExistence type="predicted"/>
<comment type="caution">
    <text evidence="2">The sequence shown here is derived from an EMBL/GenBank/DDBJ whole genome shotgun (WGS) entry which is preliminary data.</text>
</comment>
<evidence type="ECO:0000313" key="2">
    <source>
        <dbReference type="EMBL" id="MBL1107868.1"/>
    </source>
</evidence>
<dbReference type="CDD" id="cd00161">
    <property type="entry name" value="beta-trefoil_Ricin-like"/>
    <property type="match status" value="1"/>
</dbReference>
<dbReference type="EMBL" id="JAERRH010000010">
    <property type="protein sequence ID" value="MBL1107868.1"/>
    <property type="molecule type" value="Genomic_DNA"/>
</dbReference>
<evidence type="ECO:0000313" key="3">
    <source>
        <dbReference type="Proteomes" id="UP000621386"/>
    </source>
</evidence>
<reference evidence="2 3" key="1">
    <citation type="submission" date="2021-01" db="EMBL/GenBank/DDBJ databases">
        <title>WGS of actinomycetes isolated from Thailand.</title>
        <authorList>
            <person name="Thawai C."/>
        </authorList>
    </citation>
    <scope>NUCLEOTIDE SEQUENCE [LARGE SCALE GENOMIC DNA]</scope>
    <source>
        <strain evidence="2 3">CH5-8</strain>
    </source>
</reference>
<protein>
    <recommendedName>
        <fullName evidence="1">Ricin B lectin domain-containing protein</fullName>
    </recommendedName>
</protein>
<evidence type="ECO:0000259" key="1">
    <source>
        <dbReference type="Pfam" id="PF14200"/>
    </source>
</evidence>
<name>A0ABS1P678_9ACTN</name>
<dbReference type="InterPro" id="IPR000772">
    <property type="entry name" value="Ricin_B_lectin"/>
</dbReference>
<sequence length="159" mass="18104">MPITPVRPVPPTDSPQVIVHSASGLFITPIGHTHDPGEVRLWRGGLRTNNKQDMWEFMPADEPGLWRIKNGQDDLYLTVRDRHPKAVVFQDRWSDGNKGQLWRMIQADPAQADVVIASALDERLVIAPVESCQWAEATLEVDQLGPYSDQFWRWRSPRG</sequence>
<keyword evidence="3" id="KW-1185">Reference proteome</keyword>
<dbReference type="Proteomes" id="UP000621386">
    <property type="component" value="Unassembled WGS sequence"/>
</dbReference>
<dbReference type="RefSeq" id="WP_201822041.1">
    <property type="nucleotide sequence ID" value="NZ_JAERRH010000010.1"/>
</dbReference>
<gene>
    <name evidence="2" type="ORF">JK361_25315</name>
</gene>
<dbReference type="InterPro" id="IPR035992">
    <property type="entry name" value="Ricin_B-like_lectins"/>
</dbReference>
<dbReference type="Pfam" id="PF14200">
    <property type="entry name" value="RicinB_lectin_2"/>
    <property type="match status" value="1"/>
</dbReference>
<organism evidence="2 3">
    <name type="scientific">Streptomyces musisoli</name>
    <dbReference type="NCBI Taxonomy" id="2802280"/>
    <lineage>
        <taxon>Bacteria</taxon>
        <taxon>Bacillati</taxon>
        <taxon>Actinomycetota</taxon>
        <taxon>Actinomycetes</taxon>
        <taxon>Kitasatosporales</taxon>
        <taxon>Streptomycetaceae</taxon>
        <taxon>Streptomyces</taxon>
    </lineage>
</organism>